<feature type="domain" description="PPIase cyclophilin-type" evidence="4">
    <location>
        <begin position="25"/>
        <end position="157"/>
    </location>
</feature>
<evidence type="ECO:0000256" key="3">
    <source>
        <dbReference type="SAM" id="MobiDB-lite"/>
    </source>
</evidence>
<feature type="compositionally biased region" description="Basic and acidic residues" evidence="3">
    <location>
        <begin position="566"/>
        <end position="575"/>
    </location>
</feature>
<comment type="subcellular location">
    <subcellularLocation>
        <location evidence="1">Nucleus</location>
    </subcellularLocation>
</comment>
<feature type="compositionally biased region" description="Acidic residues" evidence="3">
    <location>
        <begin position="358"/>
        <end position="379"/>
    </location>
</feature>
<dbReference type="PRINTS" id="PR00153">
    <property type="entry name" value="CSAPPISMRASE"/>
</dbReference>
<keyword evidence="2" id="KW-0539">Nucleus</keyword>
<feature type="compositionally biased region" description="Basic and acidic residues" evidence="3">
    <location>
        <begin position="380"/>
        <end position="404"/>
    </location>
</feature>
<evidence type="ECO:0000256" key="1">
    <source>
        <dbReference type="ARBA" id="ARBA00004123"/>
    </source>
</evidence>
<evidence type="ECO:0000256" key="2">
    <source>
        <dbReference type="ARBA" id="ARBA00023242"/>
    </source>
</evidence>
<keyword evidence="6" id="KW-1185">Reference proteome</keyword>
<dbReference type="GO" id="GO:0071013">
    <property type="term" value="C:catalytic step 2 spliceosome"/>
    <property type="evidence" value="ECO:0007669"/>
    <property type="project" value="TreeGrafter"/>
</dbReference>
<dbReference type="InterPro" id="IPR002130">
    <property type="entry name" value="Cyclophilin-type_PPIase_dom"/>
</dbReference>
<feature type="region of interest" description="Disordered" evidence="3">
    <location>
        <begin position="566"/>
        <end position="588"/>
    </location>
</feature>
<dbReference type="EMBL" id="BEGY01000025">
    <property type="protein sequence ID" value="GAX77528.1"/>
    <property type="molecule type" value="Genomic_DNA"/>
</dbReference>
<dbReference type="PROSITE" id="PS50072">
    <property type="entry name" value="CSA_PPIASE_2"/>
    <property type="match status" value="1"/>
</dbReference>
<reference evidence="5 6" key="1">
    <citation type="submission" date="2017-08" db="EMBL/GenBank/DDBJ databases">
        <title>Acidophilic green algal genome provides insights into adaptation to an acidic environment.</title>
        <authorList>
            <person name="Hirooka S."/>
            <person name="Hirose Y."/>
            <person name="Kanesaki Y."/>
            <person name="Higuchi S."/>
            <person name="Fujiwara T."/>
            <person name="Onuma R."/>
            <person name="Era A."/>
            <person name="Ohbayashi R."/>
            <person name="Uzuka A."/>
            <person name="Nozaki H."/>
            <person name="Yoshikawa H."/>
            <person name="Miyagishima S.Y."/>
        </authorList>
    </citation>
    <scope>NUCLEOTIDE SEQUENCE [LARGE SCALE GENOMIC DNA]</scope>
    <source>
        <strain evidence="5 6">NIES-2499</strain>
    </source>
</reference>
<dbReference type="AlphaFoldDB" id="A0A250X379"/>
<protein>
    <recommendedName>
        <fullName evidence="4">PPIase cyclophilin-type domain-containing protein</fullName>
    </recommendedName>
</protein>
<dbReference type="GO" id="GO:0003755">
    <property type="term" value="F:peptidyl-prolyl cis-trans isomerase activity"/>
    <property type="evidence" value="ECO:0007669"/>
    <property type="project" value="InterPro"/>
</dbReference>
<proteinExistence type="predicted"/>
<evidence type="ECO:0000259" key="4">
    <source>
        <dbReference type="PROSITE" id="PS50072"/>
    </source>
</evidence>
<feature type="region of interest" description="Disordered" evidence="3">
    <location>
        <begin position="316"/>
        <end position="411"/>
    </location>
</feature>
<dbReference type="CDD" id="cd01925">
    <property type="entry name" value="cyclophilin_CeCYP16-like"/>
    <property type="match status" value="1"/>
</dbReference>
<dbReference type="PANTHER" id="PTHR45625:SF6">
    <property type="entry name" value="SPLICEOSOME-ASSOCIATED PROTEIN CWC27 HOMOLOG"/>
    <property type="match status" value="1"/>
</dbReference>
<dbReference type="PANTHER" id="PTHR45625">
    <property type="entry name" value="PEPTIDYL-PROLYL CIS-TRANS ISOMERASE-RELATED"/>
    <property type="match status" value="1"/>
</dbReference>
<organism evidence="5 6">
    <name type="scientific">Chlamydomonas eustigma</name>
    <dbReference type="NCBI Taxonomy" id="1157962"/>
    <lineage>
        <taxon>Eukaryota</taxon>
        <taxon>Viridiplantae</taxon>
        <taxon>Chlorophyta</taxon>
        <taxon>core chlorophytes</taxon>
        <taxon>Chlorophyceae</taxon>
        <taxon>CS clade</taxon>
        <taxon>Chlamydomonadales</taxon>
        <taxon>Chlamydomonadaceae</taxon>
        <taxon>Chlamydomonas</taxon>
    </lineage>
</organism>
<feature type="compositionally biased region" description="Basic and acidic residues" evidence="3">
    <location>
        <begin position="235"/>
        <end position="261"/>
    </location>
</feature>
<name>A0A250X379_9CHLO</name>
<feature type="region of interest" description="Disordered" evidence="3">
    <location>
        <begin position="235"/>
        <end position="266"/>
    </location>
</feature>
<comment type="caution">
    <text evidence="5">The sequence shown here is derived from an EMBL/GenBank/DDBJ whole genome shotgun (WGS) entry which is preliminary data.</text>
</comment>
<dbReference type="SUPFAM" id="SSF50891">
    <property type="entry name" value="Cyclophilin-like"/>
    <property type="match status" value="1"/>
</dbReference>
<feature type="region of interest" description="Disordered" evidence="3">
    <location>
        <begin position="456"/>
        <end position="484"/>
    </location>
</feature>
<evidence type="ECO:0000313" key="5">
    <source>
        <dbReference type="EMBL" id="GAX77528.1"/>
    </source>
</evidence>
<sequence length="588" mass="66013">MSSVYNLEPPTKGKVILKTSLGDLEACRNFVQMCLEGYYDNTIFHRIIKDYLIQGGDPSGTGEGSESIYGDLFKDEFHTRLKFTHRGLVACANQNRPNSNGSQFFITLEKTEWLDRQNTIFGKIVGDTVYNLLRIGECATDEGDRPLEPPVIRKVEVVWNPFDDIVPRRDRAAEREAAKEAEAAAAAAAKRRSSKKNLGLLSFGEEAEEEDQQAGGGATGSAVATKIRSAHDVLEDRRLAKDEETPADERIVVDRPTKRSAEEEERVAKAVNLTKAAMDAAFKERGKGSGSRAQLTSVDLSVGTVEGDSGSVKISAKDFGRAMHEQMMERRRDLGDMQKDSSADGSVGKINDSTQDAEGSDDNEMNEMEEEDLNEEEEKAESRPKSLQDERRERFEALKRDNQRKGIGRLKAPDEVENADLLKPWQLAREKYKQRKRLVGDREKSTLMKLQKFSQALKSSDAEKTSNLEPSTSLTGEKDEVGGEIEKAGYNGKVRNDIDHKEYLPASWRVDDYLDREDLDASLDDLRTHRLAFTKHSGRVDDMARNVTENVDDYIVYDPLLEKGKGKFSKAEQEKKKRKNEWSGKANQ</sequence>
<dbReference type="InterPro" id="IPR044666">
    <property type="entry name" value="Cyclophilin_A-like"/>
</dbReference>
<evidence type="ECO:0000313" key="6">
    <source>
        <dbReference type="Proteomes" id="UP000232323"/>
    </source>
</evidence>
<feature type="compositionally biased region" description="Basic and acidic residues" evidence="3">
    <location>
        <begin position="316"/>
        <end position="342"/>
    </location>
</feature>
<dbReference type="STRING" id="1157962.A0A250X379"/>
<dbReference type="Proteomes" id="UP000232323">
    <property type="component" value="Unassembled WGS sequence"/>
</dbReference>
<dbReference type="Pfam" id="PF00160">
    <property type="entry name" value="Pro_isomerase"/>
    <property type="match status" value="1"/>
</dbReference>
<dbReference type="InterPro" id="IPR029000">
    <property type="entry name" value="Cyclophilin-like_dom_sf"/>
</dbReference>
<gene>
    <name evidence="5" type="ORF">CEUSTIGMA_g4972.t1</name>
</gene>
<dbReference type="OrthoDB" id="442970at2759"/>
<dbReference type="Gene3D" id="2.40.100.10">
    <property type="entry name" value="Cyclophilin-like"/>
    <property type="match status" value="1"/>
</dbReference>
<accession>A0A250X379</accession>